<dbReference type="Proteomes" id="UP001597158">
    <property type="component" value="Unassembled WGS sequence"/>
</dbReference>
<protein>
    <submittedName>
        <fullName evidence="2">Uncharacterized protein</fullName>
    </submittedName>
</protein>
<evidence type="ECO:0000256" key="1">
    <source>
        <dbReference type="SAM" id="Phobius"/>
    </source>
</evidence>
<feature type="transmembrane region" description="Helical" evidence="1">
    <location>
        <begin position="90"/>
        <end position="115"/>
    </location>
</feature>
<feature type="transmembrane region" description="Helical" evidence="1">
    <location>
        <begin position="65"/>
        <end position="84"/>
    </location>
</feature>
<feature type="transmembrane region" description="Helical" evidence="1">
    <location>
        <begin position="39"/>
        <end position="58"/>
    </location>
</feature>
<dbReference type="RefSeq" id="WP_277835506.1">
    <property type="nucleotide sequence ID" value="NZ_JARQZE010000027.1"/>
</dbReference>
<evidence type="ECO:0000313" key="3">
    <source>
        <dbReference type="Proteomes" id="UP001597158"/>
    </source>
</evidence>
<evidence type="ECO:0000313" key="2">
    <source>
        <dbReference type="EMBL" id="MFD1265806.1"/>
    </source>
</evidence>
<gene>
    <name evidence="2" type="ORF">ACFQ4M_19720</name>
</gene>
<dbReference type="EMBL" id="JBHTMC010000048">
    <property type="protein sequence ID" value="MFD1265806.1"/>
    <property type="molecule type" value="Genomic_DNA"/>
</dbReference>
<sequence>MSNIIKFPKPKGKQALPAFELDAEKIKKAMPKASTVKGVFAWLFLLVRLPLFLVMYWLRLPVIFLCNLVSIPMLLAWLFALYAFPDKSAMVWGFGIASFSAFVVSWAYDFILMAISPQDMMMTL</sequence>
<organism evidence="2 3">
    <name type="scientific">Thauera mechernichensis</name>
    <dbReference type="NCBI Taxonomy" id="82788"/>
    <lineage>
        <taxon>Bacteria</taxon>
        <taxon>Pseudomonadati</taxon>
        <taxon>Pseudomonadota</taxon>
        <taxon>Betaproteobacteria</taxon>
        <taxon>Rhodocyclales</taxon>
        <taxon>Zoogloeaceae</taxon>
        <taxon>Thauera</taxon>
    </lineage>
</organism>
<comment type="caution">
    <text evidence="2">The sequence shown here is derived from an EMBL/GenBank/DDBJ whole genome shotgun (WGS) entry which is preliminary data.</text>
</comment>
<keyword evidence="3" id="KW-1185">Reference proteome</keyword>
<proteinExistence type="predicted"/>
<keyword evidence="1" id="KW-0472">Membrane</keyword>
<accession>A0ABW3WIN6</accession>
<name>A0ABW3WIN6_9RHOO</name>
<keyword evidence="1" id="KW-0812">Transmembrane</keyword>
<reference evidence="3" key="1">
    <citation type="journal article" date="2019" name="Int. J. Syst. Evol. Microbiol.">
        <title>The Global Catalogue of Microorganisms (GCM) 10K type strain sequencing project: providing services to taxonomists for standard genome sequencing and annotation.</title>
        <authorList>
            <consortium name="The Broad Institute Genomics Platform"/>
            <consortium name="The Broad Institute Genome Sequencing Center for Infectious Disease"/>
            <person name="Wu L."/>
            <person name="Ma J."/>
        </authorList>
    </citation>
    <scope>NUCLEOTIDE SEQUENCE [LARGE SCALE GENOMIC DNA]</scope>
    <source>
        <strain evidence="3">CCUG 48884</strain>
    </source>
</reference>
<keyword evidence="1" id="KW-1133">Transmembrane helix</keyword>